<dbReference type="EMBL" id="LAZR01000548">
    <property type="protein sequence ID" value="KKN64642.1"/>
    <property type="molecule type" value="Genomic_DNA"/>
</dbReference>
<protein>
    <submittedName>
        <fullName evidence="1">Uncharacterized protein</fullName>
    </submittedName>
</protein>
<organism evidence="1">
    <name type="scientific">marine sediment metagenome</name>
    <dbReference type="NCBI Taxonomy" id="412755"/>
    <lineage>
        <taxon>unclassified sequences</taxon>
        <taxon>metagenomes</taxon>
        <taxon>ecological metagenomes</taxon>
    </lineage>
</organism>
<comment type="caution">
    <text evidence="1">The sequence shown here is derived from an EMBL/GenBank/DDBJ whole genome shotgun (WGS) entry which is preliminary data.</text>
</comment>
<dbReference type="AlphaFoldDB" id="A0A0F9SQ89"/>
<name>A0A0F9SQ89_9ZZZZ</name>
<evidence type="ECO:0000313" key="1">
    <source>
        <dbReference type="EMBL" id="KKN64642.1"/>
    </source>
</evidence>
<accession>A0A0F9SQ89</accession>
<gene>
    <name evidence="1" type="ORF">LCGC14_0489720</name>
</gene>
<proteinExistence type="predicted"/>
<reference evidence="1" key="1">
    <citation type="journal article" date="2015" name="Nature">
        <title>Complex archaea that bridge the gap between prokaryotes and eukaryotes.</title>
        <authorList>
            <person name="Spang A."/>
            <person name="Saw J.H."/>
            <person name="Jorgensen S.L."/>
            <person name="Zaremba-Niedzwiedzka K."/>
            <person name="Martijn J."/>
            <person name="Lind A.E."/>
            <person name="van Eijk R."/>
            <person name="Schleper C."/>
            <person name="Guy L."/>
            <person name="Ettema T.J."/>
        </authorList>
    </citation>
    <scope>NUCLEOTIDE SEQUENCE</scope>
</reference>
<sequence>MQPFNWSIKAFNFGSKDGSYKLRIEEAEDNISMGVEMLKRVKQSGAPEATSEQIEQIAGELSSTLDKLRQLRTNMKSMI</sequence>